<dbReference type="PATRIC" id="fig|84531.7.peg.2778"/>
<dbReference type="KEGG" id="laq:GLA29479_2837"/>
<evidence type="ECO:0000313" key="2">
    <source>
        <dbReference type="Proteomes" id="UP000060787"/>
    </source>
</evidence>
<dbReference type="KEGG" id="lab:LA76x_0644"/>
<sequence>MRLSIRLRRNGNPKLSPVPMSDLGVAALDGVPGVTAPKITDTIREDAIFSFVWSGPGMPKVTDEYLQGFGLSRVE</sequence>
<reference evidence="1 2" key="1">
    <citation type="journal article" date="2015" name="BMC Genomics">
        <title>Comparative genomics and metabolic profiling of the genus Lysobacter.</title>
        <authorList>
            <person name="de Bruijn I."/>
            <person name="Cheng X."/>
            <person name="de Jager V."/>
            <person name="Exposito R.G."/>
            <person name="Watrous J."/>
            <person name="Patel N."/>
            <person name="Postma J."/>
            <person name="Dorrestein P.C."/>
            <person name="Kobayashi D."/>
            <person name="Raaijmakers J.M."/>
        </authorList>
    </citation>
    <scope>NUCLEOTIDE SEQUENCE [LARGE SCALE GENOMIC DNA]</scope>
    <source>
        <strain evidence="1 2">76</strain>
    </source>
</reference>
<name>A0A0S2F5I1_LYSAN</name>
<evidence type="ECO:0000313" key="1">
    <source>
        <dbReference type="EMBL" id="ALN78805.1"/>
    </source>
</evidence>
<proteinExistence type="predicted"/>
<dbReference type="STRING" id="84531.LA76x_0644"/>
<dbReference type="AlphaFoldDB" id="A0A0S2F5I1"/>
<gene>
    <name evidence="1" type="ORF">LA76x_0644</name>
</gene>
<protein>
    <submittedName>
        <fullName evidence="1">Uncharacterized protein</fullName>
    </submittedName>
</protein>
<organism evidence="1 2">
    <name type="scientific">Lysobacter antibioticus</name>
    <dbReference type="NCBI Taxonomy" id="84531"/>
    <lineage>
        <taxon>Bacteria</taxon>
        <taxon>Pseudomonadati</taxon>
        <taxon>Pseudomonadota</taxon>
        <taxon>Gammaproteobacteria</taxon>
        <taxon>Lysobacterales</taxon>
        <taxon>Lysobacteraceae</taxon>
        <taxon>Lysobacter</taxon>
    </lineage>
</organism>
<keyword evidence="2" id="KW-1185">Reference proteome</keyword>
<dbReference type="EMBL" id="CP011129">
    <property type="protein sequence ID" value="ALN78805.1"/>
    <property type="molecule type" value="Genomic_DNA"/>
</dbReference>
<dbReference type="Proteomes" id="UP000060787">
    <property type="component" value="Chromosome"/>
</dbReference>
<accession>A0A0S2F5I1</accession>